<dbReference type="RefSeq" id="WP_133178092.1">
    <property type="nucleotide sequence ID" value="NZ_JACHNY010000014.1"/>
</dbReference>
<name>A0A7W7AMC5_9SPHN</name>
<organism evidence="1 2">
    <name type="scientific">Sphingomonas abaci</name>
    <dbReference type="NCBI Taxonomy" id="237611"/>
    <lineage>
        <taxon>Bacteria</taxon>
        <taxon>Pseudomonadati</taxon>
        <taxon>Pseudomonadota</taxon>
        <taxon>Alphaproteobacteria</taxon>
        <taxon>Sphingomonadales</taxon>
        <taxon>Sphingomonadaceae</taxon>
        <taxon>Sphingomonas</taxon>
    </lineage>
</organism>
<evidence type="ECO:0000313" key="1">
    <source>
        <dbReference type="EMBL" id="MBB4619718.1"/>
    </source>
</evidence>
<accession>A0A7W7AMC5</accession>
<protein>
    <submittedName>
        <fullName evidence="1">Uncharacterized protein</fullName>
    </submittedName>
</protein>
<dbReference type="GeneID" id="78486751"/>
<comment type="caution">
    <text evidence="1">The sequence shown here is derived from an EMBL/GenBank/DDBJ whole genome shotgun (WGS) entry which is preliminary data.</text>
</comment>
<keyword evidence="2" id="KW-1185">Reference proteome</keyword>
<evidence type="ECO:0000313" key="2">
    <source>
        <dbReference type="Proteomes" id="UP000574769"/>
    </source>
</evidence>
<gene>
    <name evidence="1" type="ORF">GGQ96_003878</name>
</gene>
<dbReference type="AlphaFoldDB" id="A0A7W7AMC5"/>
<proteinExistence type="predicted"/>
<sequence length="416" mass="45947">MIIDVPTPDEFHDAGVNQLYLAWKITMDAHDAWSIGVGASGDAEATDDYWRSVQPALSNAYSLIQQAMELGLKGRIARVSPYLLLGDPADWSPKAAKGATSFGELPSLEASKLVAVHNSVADPPLDPAFNTFWTAVRKDRNRIMHSAPRVTFTAGEVTRTILMAANALFAETSWVDRLFAMEGESKFAIFGLDDHVYSAVVGQVACAIEFLTPAEAIDLFGFNPRQHAYLCPACFEATPYDYAVDLPKLAQFAAKVPGETELSCVVCQTTTDVSRDECVYPECVGNVIAMERCLTCYQLQDEHLKIDGPPNDGQGDTVYGYDFIFGRPRERSGRTFLKHYQREDSDDGAIAFGKRALTTPHLASWTSVSIYEHQSGIFPFGDKARVRPLGHWLRQEGTLSWHKDVTLYDPVHDGPV</sequence>
<dbReference type="Proteomes" id="UP000574769">
    <property type="component" value="Unassembled WGS sequence"/>
</dbReference>
<dbReference type="EMBL" id="JACHNY010000014">
    <property type="protein sequence ID" value="MBB4619718.1"/>
    <property type="molecule type" value="Genomic_DNA"/>
</dbReference>
<reference evidence="1 2" key="1">
    <citation type="submission" date="2020-08" db="EMBL/GenBank/DDBJ databases">
        <title>Genomic Encyclopedia of Type Strains, Phase IV (KMG-IV): sequencing the most valuable type-strain genomes for metagenomic binning, comparative biology and taxonomic classification.</title>
        <authorList>
            <person name="Goeker M."/>
        </authorList>
    </citation>
    <scope>NUCLEOTIDE SEQUENCE [LARGE SCALE GENOMIC DNA]</scope>
    <source>
        <strain evidence="1 2">DSM 15867</strain>
    </source>
</reference>